<evidence type="ECO:0000256" key="11">
    <source>
        <dbReference type="ARBA" id="ARBA00039088"/>
    </source>
</evidence>
<comment type="cofactor">
    <cofactor evidence="1">
        <name>FMN</name>
        <dbReference type="ChEBI" id="CHEBI:58210"/>
    </cofactor>
</comment>
<evidence type="ECO:0000256" key="1">
    <source>
        <dbReference type="ARBA" id="ARBA00001917"/>
    </source>
</evidence>
<keyword evidence="9" id="KW-0560">Oxidoreductase</keyword>
<dbReference type="Gene3D" id="3.40.50.360">
    <property type="match status" value="1"/>
</dbReference>
<accession>A0A7S1XIX2</accession>
<dbReference type="GO" id="GO:0009086">
    <property type="term" value="P:methionine biosynthetic process"/>
    <property type="evidence" value="ECO:0007669"/>
    <property type="project" value="UniProtKB-KW"/>
</dbReference>
<organism evidence="15">
    <name type="scientific">Erythrolobus australicus</name>
    <dbReference type="NCBI Taxonomy" id="1077150"/>
    <lineage>
        <taxon>Eukaryota</taxon>
        <taxon>Rhodophyta</taxon>
        <taxon>Bangiophyceae</taxon>
        <taxon>Porphyridiales</taxon>
        <taxon>Porphyridiaceae</taxon>
        <taxon>Erythrolobus</taxon>
    </lineage>
</organism>
<evidence type="ECO:0000256" key="12">
    <source>
        <dbReference type="ARBA" id="ARBA00040659"/>
    </source>
</evidence>
<dbReference type="InterPro" id="IPR001709">
    <property type="entry name" value="Flavoprot_Pyr_Nucl_cyt_Rdtase"/>
</dbReference>
<dbReference type="SUPFAM" id="SSF52218">
    <property type="entry name" value="Flavoproteins"/>
    <property type="match status" value="1"/>
</dbReference>
<reference evidence="15" key="1">
    <citation type="submission" date="2021-01" db="EMBL/GenBank/DDBJ databases">
        <authorList>
            <person name="Corre E."/>
            <person name="Pelletier E."/>
            <person name="Niang G."/>
            <person name="Scheremetjew M."/>
            <person name="Finn R."/>
            <person name="Kale V."/>
            <person name="Holt S."/>
            <person name="Cochrane G."/>
            <person name="Meng A."/>
            <person name="Brown T."/>
            <person name="Cohen L."/>
        </authorList>
    </citation>
    <scope>NUCLEOTIDE SEQUENCE</scope>
    <source>
        <strain evidence="15">CCMP3124</strain>
    </source>
</reference>
<dbReference type="InterPro" id="IPR029039">
    <property type="entry name" value="Flavoprotein-like_sf"/>
</dbReference>
<evidence type="ECO:0000259" key="13">
    <source>
        <dbReference type="PROSITE" id="PS50902"/>
    </source>
</evidence>
<proteinExistence type="predicted"/>
<dbReference type="InterPro" id="IPR001094">
    <property type="entry name" value="Flavdoxin-like"/>
</dbReference>
<dbReference type="InterPro" id="IPR003097">
    <property type="entry name" value="CysJ-like_FAD-binding"/>
</dbReference>
<dbReference type="Pfam" id="PF00258">
    <property type="entry name" value="Flavodoxin_1"/>
    <property type="match status" value="1"/>
</dbReference>
<keyword evidence="7" id="KW-0274">FAD</keyword>
<protein>
    <recommendedName>
        <fullName evidence="12">Methionine synthase reductase</fullName>
        <ecNumber evidence="11">1.16.1.8</ecNumber>
    </recommendedName>
</protein>
<dbReference type="SUPFAM" id="SSF63380">
    <property type="entry name" value="Riboflavin synthase domain-like"/>
    <property type="match status" value="1"/>
</dbReference>
<dbReference type="InterPro" id="IPR039261">
    <property type="entry name" value="FNR_nucleotide-bd"/>
</dbReference>
<dbReference type="EMBL" id="HBGI01003401">
    <property type="protein sequence ID" value="CAD9240472.1"/>
    <property type="molecule type" value="Transcribed_RNA"/>
</dbReference>
<evidence type="ECO:0000259" key="14">
    <source>
        <dbReference type="PROSITE" id="PS51384"/>
    </source>
</evidence>
<dbReference type="FunFam" id="3.40.50.80:FF:000001">
    <property type="entry name" value="NADPH--cytochrome P450 reductase 1"/>
    <property type="match status" value="1"/>
</dbReference>
<keyword evidence="5" id="KW-0288">FMN</keyword>
<dbReference type="GO" id="GO:0005829">
    <property type="term" value="C:cytosol"/>
    <property type="evidence" value="ECO:0007669"/>
    <property type="project" value="TreeGrafter"/>
</dbReference>
<dbReference type="GO" id="GO:0050667">
    <property type="term" value="P:homocysteine metabolic process"/>
    <property type="evidence" value="ECO:0007669"/>
    <property type="project" value="TreeGrafter"/>
</dbReference>
<dbReference type="Pfam" id="PF00175">
    <property type="entry name" value="NAD_binding_1"/>
    <property type="match status" value="1"/>
</dbReference>
<name>A0A7S1XIX2_9RHOD</name>
<dbReference type="PANTHER" id="PTHR19384:SF84">
    <property type="entry name" value="METHIONINE SYNTHASE REDUCTASE"/>
    <property type="match status" value="1"/>
</dbReference>
<evidence type="ECO:0000256" key="8">
    <source>
        <dbReference type="ARBA" id="ARBA00022857"/>
    </source>
</evidence>
<feature type="domain" description="FAD-binding FR-type" evidence="14">
    <location>
        <begin position="257"/>
        <end position="511"/>
    </location>
</feature>
<dbReference type="InterPro" id="IPR017927">
    <property type="entry name" value="FAD-bd_FR_type"/>
</dbReference>
<dbReference type="PROSITE" id="PS51384">
    <property type="entry name" value="FAD_FR"/>
    <property type="match status" value="1"/>
</dbReference>
<dbReference type="PRINTS" id="PR00369">
    <property type="entry name" value="FLAVODOXIN"/>
</dbReference>
<dbReference type="GO" id="GO:0050660">
    <property type="term" value="F:flavin adenine dinucleotide binding"/>
    <property type="evidence" value="ECO:0007669"/>
    <property type="project" value="TreeGrafter"/>
</dbReference>
<dbReference type="PROSITE" id="PS50902">
    <property type="entry name" value="FLAVODOXIN_LIKE"/>
    <property type="match status" value="1"/>
</dbReference>
<dbReference type="PRINTS" id="PR00371">
    <property type="entry name" value="FPNCR"/>
</dbReference>
<feature type="domain" description="Flavodoxin-like" evidence="13">
    <location>
        <begin position="24"/>
        <end position="174"/>
    </location>
</feature>
<dbReference type="InterPro" id="IPR017938">
    <property type="entry name" value="Riboflavin_synthase-like_b-brl"/>
</dbReference>
<dbReference type="Gene3D" id="3.40.50.80">
    <property type="entry name" value="Nucleotide-binding domain of ferredoxin-NADP reductase (FNR) module"/>
    <property type="match status" value="1"/>
</dbReference>
<keyword evidence="4" id="KW-0285">Flavoprotein</keyword>
<keyword evidence="3" id="KW-0028">Amino-acid biosynthesis</keyword>
<keyword evidence="6" id="KW-0949">S-adenosyl-L-methionine</keyword>
<gene>
    <name evidence="15" type="ORF">EAUS1353_LOCUS2211</name>
</gene>
<evidence type="ECO:0000256" key="5">
    <source>
        <dbReference type="ARBA" id="ARBA00022643"/>
    </source>
</evidence>
<evidence type="ECO:0000256" key="4">
    <source>
        <dbReference type="ARBA" id="ARBA00022630"/>
    </source>
</evidence>
<dbReference type="GO" id="GO:0030586">
    <property type="term" value="F:[methionine synthase] reductase (NADPH) activity"/>
    <property type="evidence" value="ECO:0007669"/>
    <property type="project" value="UniProtKB-EC"/>
</dbReference>
<evidence type="ECO:0000256" key="9">
    <source>
        <dbReference type="ARBA" id="ARBA00023002"/>
    </source>
</evidence>
<comment type="cofactor">
    <cofactor evidence="2">
        <name>FAD</name>
        <dbReference type="ChEBI" id="CHEBI:57692"/>
    </cofactor>
</comment>
<dbReference type="InterPro" id="IPR023173">
    <property type="entry name" value="NADPH_Cyt_P450_Rdtase_alpha"/>
</dbReference>
<dbReference type="Gene3D" id="1.20.990.10">
    <property type="entry name" value="NADPH-cytochrome p450 Reductase, Chain A, domain 3"/>
    <property type="match status" value="1"/>
</dbReference>
<evidence type="ECO:0000256" key="6">
    <source>
        <dbReference type="ARBA" id="ARBA00022691"/>
    </source>
</evidence>
<dbReference type="GO" id="GO:0010181">
    <property type="term" value="F:FMN binding"/>
    <property type="evidence" value="ECO:0007669"/>
    <property type="project" value="InterPro"/>
</dbReference>
<evidence type="ECO:0000256" key="2">
    <source>
        <dbReference type="ARBA" id="ARBA00001974"/>
    </source>
</evidence>
<dbReference type="InterPro" id="IPR008254">
    <property type="entry name" value="Flavodoxin/NO_synth"/>
</dbReference>
<dbReference type="AlphaFoldDB" id="A0A7S1XIX2"/>
<dbReference type="InterPro" id="IPR001433">
    <property type="entry name" value="OxRdtase_FAD/NAD-bd"/>
</dbReference>
<evidence type="ECO:0000256" key="10">
    <source>
        <dbReference type="ARBA" id="ARBA00023167"/>
    </source>
</evidence>
<evidence type="ECO:0000313" key="15">
    <source>
        <dbReference type="EMBL" id="CAD9240472.1"/>
    </source>
</evidence>
<dbReference type="SUPFAM" id="SSF52343">
    <property type="entry name" value="Ferredoxin reductase-like, C-terminal NADP-linked domain"/>
    <property type="match status" value="1"/>
</dbReference>
<dbReference type="PANTHER" id="PTHR19384">
    <property type="entry name" value="NITRIC OXIDE SYNTHASE-RELATED"/>
    <property type="match status" value="1"/>
</dbReference>
<dbReference type="Gene3D" id="2.40.30.10">
    <property type="entry name" value="Translation factors"/>
    <property type="match status" value="1"/>
</dbReference>
<keyword evidence="8" id="KW-0521">NADP</keyword>
<evidence type="ECO:0000256" key="7">
    <source>
        <dbReference type="ARBA" id="ARBA00022827"/>
    </source>
</evidence>
<sequence>MSEREREREARQEMGAAEDAGPVVNVLFGSATGNAEEIARRVHAELGELGWAAGCIAPLNEFEKLELGARAASRPDDLLLVVVATTGDGDLPANAMRLPRQVKKLVEKNSDALHALRYAVLGLGDSNYENFNNAAKRVDKVFKNAGAQSFFRRTEADDGVGLEVVIEPWRDEFYEYLRAHAPASPVSVKETASEGAFEATSEAACDAIRKSVFEHLLANLDGVPHALEALTHLELADESTAIEQEAAVCVSEVLRAERILRVPVHAARLLSDADLVERRVWHIELDFENSAAELDYAPGDSIGIVVQNRAEDVAELLTRARLPDGAGGPDRLAVLRKNPVSGTPEAACAGPCPVRTMVERLIDLNAPVKKTLLRVLAEHCSDESDARQLLILSSKSGRTEYTEKLRAGKLSILKVLSEFKSCAPSLELLLDQVPPLAPRYYSAASAPGADGARFHFAFSVVQFEDGRRGLATGALEDLCIALSGAPSSNRQDHSPAYVEVVLRPKGTFAPPADDAVPFLMIGPGTGVAPFRGFLRERASKLSSAEGDAGSTLSRGKTMLFFGCRHEQRDFLYRGELEKFVADGTLDALVTAFSRDGGGEGPKVYVQHKMLERADEIAALLHSSDSSRVYVCGDGGGMASAVNDALVQILSEHGEKMSREDAQSRLKQWGKEGRYLRDVWYWGEL</sequence>
<evidence type="ECO:0000256" key="3">
    <source>
        <dbReference type="ARBA" id="ARBA00022605"/>
    </source>
</evidence>
<keyword evidence="10" id="KW-0486">Methionine biosynthesis</keyword>
<dbReference type="Pfam" id="PF00667">
    <property type="entry name" value="FAD_binding_1"/>
    <property type="match status" value="1"/>
</dbReference>
<dbReference type="EC" id="1.16.1.8" evidence="11"/>